<reference evidence="1 2" key="1">
    <citation type="submission" date="2024-10" db="EMBL/GenBank/DDBJ databases">
        <authorList>
            <person name="Riesco R."/>
        </authorList>
    </citation>
    <scope>NUCLEOTIDE SEQUENCE [LARGE SCALE GENOMIC DNA]</scope>
    <source>
        <strain evidence="1 2">NCIMB 15449</strain>
    </source>
</reference>
<dbReference type="SUPFAM" id="SSF88697">
    <property type="entry name" value="PUA domain-like"/>
    <property type="match status" value="1"/>
</dbReference>
<comment type="caution">
    <text evidence="1">The sequence shown here is derived from an EMBL/GenBank/DDBJ whole genome shotgun (WGS) entry which is preliminary data.</text>
</comment>
<evidence type="ECO:0000313" key="1">
    <source>
        <dbReference type="EMBL" id="MFH5209242.1"/>
    </source>
</evidence>
<proteinExistence type="predicted"/>
<evidence type="ECO:0000313" key="2">
    <source>
        <dbReference type="Proteomes" id="UP001609175"/>
    </source>
</evidence>
<dbReference type="InterPro" id="IPR015947">
    <property type="entry name" value="PUA-like_sf"/>
</dbReference>
<sequence length="162" mass="18049">MKALTVQQPWAWAIMHGGKNIENRTQLWKYRGPLAIHAGKRWSERGGNDDRVLSAFIADQVRTGLEPKYADMLRSGLLEEDLGDWYGAILGTIELVDVHPAAGCCRPWGESAYFEHGGRERRRIAHLVLENARPLAEPIPCKGALGLWTPPIGLITKLESAK</sequence>
<protein>
    <recommendedName>
        <fullName evidence="3">ASCH domain-containing protein</fullName>
    </recommendedName>
</protein>
<accession>A0ABW7JNM2</accession>
<gene>
    <name evidence="1" type="ORF">ACHIPZ_13710</name>
</gene>
<organism evidence="1 2">
    <name type="scientific">Antrihabitans spumae</name>
    <dbReference type="NCBI Taxonomy" id="3373370"/>
    <lineage>
        <taxon>Bacteria</taxon>
        <taxon>Bacillati</taxon>
        <taxon>Actinomycetota</taxon>
        <taxon>Actinomycetes</taxon>
        <taxon>Mycobacteriales</taxon>
        <taxon>Nocardiaceae</taxon>
        <taxon>Antrihabitans</taxon>
    </lineage>
</organism>
<dbReference type="Gene3D" id="2.30.130.30">
    <property type="entry name" value="Hypothetical protein"/>
    <property type="match status" value="1"/>
</dbReference>
<dbReference type="RefSeq" id="WP_395114955.1">
    <property type="nucleotide sequence ID" value="NZ_JBIMSO010000051.1"/>
</dbReference>
<name>A0ABW7JNM2_9NOCA</name>
<dbReference type="Proteomes" id="UP001609175">
    <property type="component" value="Unassembled WGS sequence"/>
</dbReference>
<evidence type="ECO:0008006" key="3">
    <source>
        <dbReference type="Google" id="ProtNLM"/>
    </source>
</evidence>
<dbReference type="EMBL" id="JBIMSO010000051">
    <property type="protein sequence ID" value="MFH5209242.1"/>
    <property type="molecule type" value="Genomic_DNA"/>
</dbReference>